<evidence type="ECO:0000259" key="3">
    <source>
        <dbReference type="Pfam" id="PF00460"/>
    </source>
</evidence>
<dbReference type="PANTHER" id="PTHR30435">
    <property type="entry name" value="FLAGELLAR PROTEIN"/>
    <property type="match status" value="1"/>
</dbReference>
<feature type="domain" description="Flagellar basal body rod protein N-terminal" evidence="3">
    <location>
        <begin position="15"/>
        <end position="35"/>
    </location>
</feature>
<dbReference type="Pfam" id="PF06429">
    <property type="entry name" value="Flg_bbr_C"/>
    <property type="match status" value="1"/>
</dbReference>
<keyword evidence="6" id="KW-0282">Flagellum</keyword>
<keyword evidence="6" id="KW-0969">Cilium</keyword>
<evidence type="ECO:0000259" key="5">
    <source>
        <dbReference type="Pfam" id="PF22692"/>
    </source>
</evidence>
<protein>
    <submittedName>
        <fullName evidence="6">Flagellar hook-basal body complex protein</fullName>
    </submittedName>
</protein>
<feature type="domain" description="Flagellar basal-body/hook protein C-terminal" evidence="4">
    <location>
        <begin position="184"/>
        <end position="228"/>
    </location>
</feature>
<dbReference type="RefSeq" id="WP_113848983.1">
    <property type="nucleotide sequence ID" value="NZ_BSYC01000001.1"/>
</dbReference>
<evidence type="ECO:0000313" key="6">
    <source>
        <dbReference type="EMBL" id="MBA0972428.1"/>
    </source>
</evidence>
<dbReference type="InterPro" id="IPR020013">
    <property type="entry name" value="Flagellar_FlgE/F/G"/>
</dbReference>
<dbReference type="Pfam" id="PF00460">
    <property type="entry name" value="Flg_bb_rod"/>
    <property type="match status" value="1"/>
</dbReference>
<dbReference type="NCBIfam" id="TIGR03506">
    <property type="entry name" value="FlgEFG_subfam"/>
    <property type="match status" value="1"/>
</dbReference>
<dbReference type="InterPro" id="IPR053967">
    <property type="entry name" value="LlgE_F_G-like_D1"/>
</dbReference>
<gene>
    <name evidence="8" type="ORF">EGM181_00635</name>
    <name evidence="6" type="ORF">HWH42_07505</name>
    <name evidence="7" type="ORF">QRX88_11955</name>
</gene>
<dbReference type="SUPFAM" id="SSF117143">
    <property type="entry name" value="Flagellar hook protein flgE"/>
    <property type="match status" value="1"/>
</dbReference>
<evidence type="ECO:0000256" key="2">
    <source>
        <dbReference type="RuleBase" id="RU362116"/>
    </source>
</evidence>
<dbReference type="EMBL" id="JASUBT010000008">
    <property type="protein sequence ID" value="MDL4936431.1"/>
    <property type="molecule type" value="Genomic_DNA"/>
</dbReference>
<dbReference type="InterPro" id="IPR010930">
    <property type="entry name" value="Flg_bb/hook_C_dom"/>
</dbReference>
<dbReference type="Proteomes" id="UP000571857">
    <property type="component" value="Unassembled WGS sequence"/>
</dbReference>
<reference evidence="6 10" key="2">
    <citation type="submission" date="2020-06" db="EMBL/GenBank/DDBJ databases">
        <title>Crossreactivity between MHC class I-restricted antigens from cancer cells and an enterococcal bacteriophage.</title>
        <authorList>
            <person name="Fluckiger A."/>
            <person name="Daillere R."/>
            <person name="Sassi M."/>
            <person name="Cattoir V."/>
            <person name="Kroemer G."/>
            <person name="Zitvogel L."/>
        </authorList>
    </citation>
    <scope>NUCLEOTIDE SEQUENCE [LARGE SCALE GENOMIC DNA]</scope>
    <source>
        <strain evidence="6 10">EG4</strain>
    </source>
</reference>
<keyword evidence="2" id="KW-0975">Bacterial flagellum</keyword>
<dbReference type="EMBL" id="CP050485">
    <property type="protein sequence ID" value="QOG25898.1"/>
    <property type="molecule type" value="Genomic_DNA"/>
</dbReference>
<dbReference type="GO" id="GO:0071978">
    <property type="term" value="P:bacterial-type flagellum-dependent swarming motility"/>
    <property type="evidence" value="ECO:0007669"/>
    <property type="project" value="TreeGrafter"/>
</dbReference>
<dbReference type="AlphaFoldDB" id="A0A366UBJ0"/>
<evidence type="ECO:0000313" key="9">
    <source>
        <dbReference type="Proteomes" id="UP000516696"/>
    </source>
</evidence>
<proteinExistence type="inferred from homology"/>
<comment type="subcellular location">
    <subcellularLocation>
        <location evidence="2">Bacterial flagellum basal body</location>
    </subcellularLocation>
</comment>
<feature type="domain" description="Flagellar hook protein FlgE/F/G-like D1" evidence="5">
    <location>
        <begin position="99"/>
        <end position="138"/>
    </location>
</feature>
<dbReference type="Proteomes" id="UP001241571">
    <property type="component" value="Unassembled WGS sequence"/>
</dbReference>
<name>A0A366UBJ0_ENTGA</name>
<reference evidence="8 9" key="1">
    <citation type="submission" date="2020-03" db="EMBL/GenBank/DDBJ databases">
        <title>Characterization of ganglioside-mimicking enterococci.</title>
        <authorList>
            <person name="Patry R.T."/>
            <person name="Nothaft H."/>
            <person name="Bridger R."/>
            <person name="Shajahan A."/>
            <person name="Huynh S."/>
            <person name="Sanchez S."/>
            <person name="Azadi P."/>
            <person name="Cooper K."/>
            <person name="Miller W.G."/>
            <person name="Parker C.T."/>
            <person name="Wells L."/>
            <person name="Szymanski C.M."/>
        </authorList>
    </citation>
    <scope>NUCLEOTIDE SEQUENCE [LARGE SCALE GENOMIC DNA]</scope>
    <source>
        <strain evidence="8 9">EGM181</strain>
    </source>
</reference>
<evidence type="ECO:0000313" key="10">
    <source>
        <dbReference type="Proteomes" id="UP000571857"/>
    </source>
</evidence>
<dbReference type="GO" id="GO:0009425">
    <property type="term" value="C:bacterial-type flagellum basal body"/>
    <property type="evidence" value="ECO:0007669"/>
    <property type="project" value="UniProtKB-SubCell"/>
</dbReference>
<evidence type="ECO:0000313" key="11">
    <source>
        <dbReference type="Proteomes" id="UP001241571"/>
    </source>
</evidence>
<evidence type="ECO:0000259" key="4">
    <source>
        <dbReference type="Pfam" id="PF06429"/>
    </source>
</evidence>
<sequence>MIRGLDILSRNINVLQKRQETTSGNIANVKTTGYQAKKLFQSTLDEVALHNYQGGAQANTRHDIGGLAFGNQLAGTSLEQAAGAIKQTDQATDFALLSDGYFTVRTPAGETLYTRKGDFTLNQQNQYVTQEGYVVLGNGNQPVTAADNPQFQVRLFEPDQLMANGETYYTSDNAGTIAARPTVQQGYLEQANVVVADEMVAMIQTSREFEANQKVLNSTNETLQKAVNELGKI</sequence>
<reference evidence="7 11" key="3">
    <citation type="submission" date="2023-06" db="EMBL/GenBank/DDBJ databases">
        <title>Acute promotion of culturable opportunistic pathogens and persistent increase of antibiotic resistance following antibiotic exposure in mouse gut microbiota.</title>
        <authorList>
            <person name="Li L."/>
            <person name="Wang B."/>
            <person name="Sun Y."/>
            <person name="Wang M."/>
            <person name="Xu H."/>
        </authorList>
    </citation>
    <scope>NUCLEOTIDE SEQUENCE [LARGE SCALE GENOMIC DNA]</scope>
    <source>
        <strain evidence="7 11">CRI2_2</strain>
    </source>
</reference>
<dbReference type="Pfam" id="PF22692">
    <property type="entry name" value="LlgE_F_G_D1"/>
    <property type="match status" value="1"/>
</dbReference>
<evidence type="ECO:0000256" key="1">
    <source>
        <dbReference type="ARBA" id="ARBA00009677"/>
    </source>
</evidence>
<dbReference type="Proteomes" id="UP000516696">
    <property type="component" value="Chromosome"/>
</dbReference>
<dbReference type="EMBL" id="JABXJK010000034">
    <property type="protein sequence ID" value="MBA0972428.1"/>
    <property type="molecule type" value="Genomic_DNA"/>
</dbReference>
<evidence type="ECO:0000313" key="7">
    <source>
        <dbReference type="EMBL" id="MDL4936431.1"/>
    </source>
</evidence>
<keyword evidence="6" id="KW-0966">Cell projection</keyword>
<dbReference type="InterPro" id="IPR037925">
    <property type="entry name" value="FlgE/F/G-like"/>
</dbReference>
<evidence type="ECO:0000313" key="8">
    <source>
        <dbReference type="EMBL" id="QOG25898.1"/>
    </source>
</evidence>
<dbReference type="PANTHER" id="PTHR30435:SF19">
    <property type="entry name" value="FLAGELLAR BASAL-BODY ROD PROTEIN FLGG"/>
    <property type="match status" value="1"/>
</dbReference>
<accession>A0A366UBJ0</accession>
<comment type="similarity">
    <text evidence="1 2">Belongs to the flagella basal body rod proteins family.</text>
</comment>
<organism evidence="6 10">
    <name type="scientific">Enterococcus gallinarum</name>
    <dbReference type="NCBI Taxonomy" id="1353"/>
    <lineage>
        <taxon>Bacteria</taxon>
        <taxon>Bacillati</taxon>
        <taxon>Bacillota</taxon>
        <taxon>Bacilli</taxon>
        <taxon>Lactobacillales</taxon>
        <taxon>Enterococcaceae</taxon>
        <taxon>Enterococcus</taxon>
    </lineage>
</organism>
<dbReference type="InterPro" id="IPR001444">
    <property type="entry name" value="Flag_bb_rod_N"/>
</dbReference>